<dbReference type="PANTHER" id="PTHR42800">
    <property type="entry name" value="EXOINULINASE INUD (AFU_ORTHOLOGUE AFUA_5G00480)"/>
    <property type="match status" value="1"/>
</dbReference>
<evidence type="ECO:0000256" key="4">
    <source>
        <dbReference type="RuleBase" id="RU362110"/>
    </source>
</evidence>
<feature type="non-terminal residue" evidence="8">
    <location>
        <position position="777"/>
    </location>
</feature>
<dbReference type="InterPro" id="IPR013148">
    <property type="entry name" value="Glyco_hydro_32_N"/>
</dbReference>
<dbReference type="PANTHER" id="PTHR42800:SF3">
    <property type="entry name" value="GLYCOSYL HYDROLASE FAMILY 32 N-TERMINAL DOMAIN-CONTAINING PROTEIN"/>
    <property type="match status" value="1"/>
</dbReference>
<evidence type="ECO:0000313" key="8">
    <source>
        <dbReference type="EMBL" id="KAG9667697.1"/>
    </source>
</evidence>
<dbReference type="InterPro" id="IPR001362">
    <property type="entry name" value="Glyco_hydro_32"/>
</dbReference>
<reference evidence="8" key="1">
    <citation type="journal article" date="2021" name="J Fungi (Basel)">
        <title>Virulence traits and population genomics of the black yeast Aureobasidium melanogenum.</title>
        <authorList>
            <person name="Cernosa A."/>
            <person name="Sun X."/>
            <person name="Gostincar C."/>
            <person name="Fang C."/>
            <person name="Gunde-Cimerman N."/>
            <person name="Song Z."/>
        </authorList>
    </citation>
    <scope>NUCLEOTIDE SEQUENCE</scope>
    <source>
        <strain evidence="8">EXF-9911</strain>
    </source>
</reference>
<dbReference type="GO" id="GO:0005737">
    <property type="term" value="C:cytoplasm"/>
    <property type="evidence" value="ECO:0007669"/>
    <property type="project" value="TreeGrafter"/>
</dbReference>
<proteinExistence type="inferred from homology"/>
<feature type="domain" description="Glycosyl hydrolase family 32 C-terminal" evidence="7">
    <location>
        <begin position="546"/>
        <end position="717"/>
    </location>
</feature>
<dbReference type="OrthoDB" id="202537at2759"/>
<dbReference type="SMART" id="SM00640">
    <property type="entry name" value="Glyco_32"/>
    <property type="match status" value="1"/>
</dbReference>
<dbReference type="SUPFAM" id="SSF75005">
    <property type="entry name" value="Arabinanase/levansucrase/invertase"/>
    <property type="match status" value="1"/>
</dbReference>
<keyword evidence="3 4" id="KW-0326">Glycosidase</keyword>
<dbReference type="Pfam" id="PF00251">
    <property type="entry name" value="Glyco_hydro_32N"/>
    <property type="match status" value="1"/>
</dbReference>
<reference evidence="8" key="2">
    <citation type="submission" date="2021-08" db="EMBL/GenBank/DDBJ databases">
        <authorList>
            <person name="Gostincar C."/>
            <person name="Sun X."/>
            <person name="Song Z."/>
            <person name="Gunde-Cimerman N."/>
        </authorList>
    </citation>
    <scope>NUCLEOTIDE SEQUENCE</scope>
    <source>
        <strain evidence="8">EXF-9911</strain>
    </source>
</reference>
<feature type="signal peptide" evidence="5">
    <location>
        <begin position="1"/>
        <end position="19"/>
    </location>
</feature>
<accession>A0A9P8IZG3</accession>
<dbReference type="InterPro" id="IPR023296">
    <property type="entry name" value="Glyco_hydro_beta-prop_sf"/>
</dbReference>
<gene>
    <name evidence="8" type="ORF">KCU76_g17657</name>
</gene>
<dbReference type="Gene3D" id="2.115.10.20">
    <property type="entry name" value="Glycosyl hydrolase domain, family 43"/>
    <property type="match status" value="2"/>
</dbReference>
<organism evidence="8 9">
    <name type="scientific">Aureobasidium melanogenum</name>
    <name type="common">Aureobasidium pullulans var. melanogenum</name>
    <dbReference type="NCBI Taxonomy" id="46634"/>
    <lineage>
        <taxon>Eukaryota</taxon>
        <taxon>Fungi</taxon>
        <taxon>Dikarya</taxon>
        <taxon>Ascomycota</taxon>
        <taxon>Pezizomycotina</taxon>
        <taxon>Dothideomycetes</taxon>
        <taxon>Dothideomycetidae</taxon>
        <taxon>Dothideales</taxon>
        <taxon>Saccotheciaceae</taxon>
        <taxon>Aureobasidium</taxon>
    </lineage>
</organism>
<evidence type="ECO:0000256" key="2">
    <source>
        <dbReference type="ARBA" id="ARBA00022801"/>
    </source>
</evidence>
<name>A0A9P8IZG3_AURME</name>
<comment type="caution">
    <text evidence="8">The sequence shown here is derived from an EMBL/GenBank/DDBJ whole genome shotgun (WGS) entry which is preliminary data.</text>
</comment>
<dbReference type="Gene3D" id="2.60.120.560">
    <property type="entry name" value="Exo-inulinase, domain 1"/>
    <property type="match status" value="1"/>
</dbReference>
<evidence type="ECO:0000259" key="7">
    <source>
        <dbReference type="Pfam" id="PF08244"/>
    </source>
</evidence>
<sequence length="777" mass="85593">MHSTLALTGVCLSAALAVASPVDYSSNNTSNGTAIPDFSLPPQNLTSYANNSLFTQWRTKARFRPSSNHIGDPTAFWQDEQGVFHVSGLYSYLRGPNISITSSIGGALTSDFLSYVDFHNHTNTSSLFRDGVAIGPGNKNDPLAVFDGSVIPKGYKNLPTLIYTGKLFARPSRGVRKRRPGQRLAESSLLIQQSHGVHYLPISWSKPYIKGSEVQALAYSEDNGATWIKPDIDAVIPSPPEGFNVTGFRDPWVFQSPQFSKLLNDTLETWYLSVSSGIRQVGPRLLLYRQNASDFTSWEFLGPSVSTPVNTTFSTGNFSGNDGSNYETSNTLFLDGEGENLEHGVNFVTMGAESGRKTHSFHYSLWKMGEFVRNPLNESVILQDHATGVLDWGLGYACTTMPDYKTNRRLGFCWSNDDFNATISEQVGYRIGSGGVYSIPRELYYKQIPGVVADDLAAENGYWSVAAGHLNTTLAKDGVAMAKDSGNDTVTLATLGCKPAREILAFRKHANHTWTESDFNVNVNSIKSNCSNVEFTQTQGVTQAFIPFKQSPHSRRWELQATVDIPSSSLRNQEYEDFAAGFTILHSSASAPANYSVDDAAMLYRPSSETFMITRDVALGSDNVNTDPEMGKLRLWNISSTDAQGKQSYSIQSLNIRAFMDGSFFEVYVNDVLTISTHIYYWYPDSTRMGFYLQFPDTLKNSTLDTAVSFSNVTVWEGVPNVFPKRPTNPKELIDNGVGFVQPPNNPNVPLTYDGIGAPPLPPPENLPYGIDLSTVE</sequence>
<dbReference type="GO" id="GO:0005987">
    <property type="term" value="P:sucrose catabolic process"/>
    <property type="evidence" value="ECO:0007669"/>
    <property type="project" value="TreeGrafter"/>
</dbReference>
<keyword evidence="2 4" id="KW-0378">Hydrolase</keyword>
<evidence type="ECO:0000313" key="9">
    <source>
        <dbReference type="Proteomes" id="UP000779574"/>
    </source>
</evidence>
<dbReference type="EMBL" id="JAHFXF010001422">
    <property type="protein sequence ID" value="KAG9667697.1"/>
    <property type="molecule type" value="Genomic_DNA"/>
</dbReference>
<comment type="similarity">
    <text evidence="1 4">Belongs to the glycosyl hydrolase 32 family.</text>
</comment>
<dbReference type="InterPro" id="IPR013189">
    <property type="entry name" value="Glyco_hydro_32_C"/>
</dbReference>
<dbReference type="AlphaFoldDB" id="A0A9P8IZG3"/>
<evidence type="ECO:0000256" key="5">
    <source>
        <dbReference type="SAM" id="SignalP"/>
    </source>
</evidence>
<evidence type="ECO:0000259" key="6">
    <source>
        <dbReference type="Pfam" id="PF00251"/>
    </source>
</evidence>
<dbReference type="GO" id="GO:0004575">
    <property type="term" value="F:sucrose alpha-glucosidase activity"/>
    <property type="evidence" value="ECO:0007669"/>
    <property type="project" value="TreeGrafter"/>
</dbReference>
<feature type="chain" id="PRO_5040275690" evidence="5">
    <location>
        <begin position="20"/>
        <end position="777"/>
    </location>
</feature>
<dbReference type="CDD" id="cd18621">
    <property type="entry name" value="GH32_XdINV-like"/>
    <property type="match status" value="1"/>
</dbReference>
<dbReference type="Proteomes" id="UP000779574">
    <property type="component" value="Unassembled WGS sequence"/>
</dbReference>
<keyword evidence="5" id="KW-0732">Signal</keyword>
<dbReference type="Pfam" id="PF08244">
    <property type="entry name" value="Glyco_hydro_32C"/>
    <property type="match status" value="1"/>
</dbReference>
<protein>
    <submittedName>
        <fullName evidence="8">Arabinanase/levansucrase/invertase</fullName>
    </submittedName>
</protein>
<evidence type="ECO:0000256" key="1">
    <source>
        <dbReference type="ARBA" id="ARBA00009902"/>
    </source>
</evidence>
<evidence type="ECO:0000256" key="3">
    <source>
        <dbReference type="ARBA" id="ARBA00023295"/>
    </source>
</evidence>
<feature type="domain" description="Glycosyl hydrolase family 32 N-terminal" evidence="6">
    <location>
        <begin position="131"/>
        <end position="447"/>
    </location>
</feature>